<evidence type="ECO:0000313" key="1">
    <source>
        <dbReference type="EMBL" id="KAG5607479.1"/>
    </source>
</evidence>
<dbReference type="AlphaFoldDB" id="A0A9J5Z6F5"/>
<accession>A0A9J5Z6F5</accession>
<comment type="caution">
    <text evidence="1">The sequence shown here is derived from an EMBL/GenBank/DDBJ whole genome shotgun (WGS) entry which is preliminary data.</text>
</comment>
<sequence>MKPPTSPSKGKSVGNFLSMGLELLKGKKCYSGAASPLTPDIMESVHHLRILHNKLLQWRYINTRADSVHHNSVDKLSICLGLSNENETICGTKEVVATEEKHGNEIEFCSLFSNKVTRSMWFYGKAAFFSNVKFPRLFTIRSL</sequence>
<dbReference type="OrthoDB" id="10423296at2759"/>
<organism evidence="1 2">
    <name type="scientific">Solanum commersonii</name>
    <name type="common">Commerson's wild potato</name>
    <name type="synonym">Commerson's nightshade</name>
    <dbReference type="NCBI Taxonomy" id="4109"/>
    <lineage>
        <taxon>Eukaryota</taxon>
        <taxon>Viridiplantae</taxon>
        <taxon>Streptophyta</taxon>
        <taxon>Embryophyta</taxon>
        <taxon>Tracheophyta</taxon>
        <taxon>Spermatophyta</taxon>
        <taxon>Magnoliopsida</taxon>
        <taxon>eudicotyledons</taxon>
        <taxon>Gunneridae</taxon>
        <taxon>Pentapetalae</taxon>
        <taxon>asterids</taxon>
        <taxon>lamiids</taxon>
        <taxon>Solanales</taxon>
        <taxon>Solanaceae</taxon>
        <taxon>Solanoideae</taxon>
        <taxon>Solaneae</taxon>
        <taxon>Solanum</taxon>
    </lineage>
</organism>
<evidence type="ECO:0000313" key="2">
    <source>
        <dbReference type="Proteomes" id="UP000824120"/>
    </source>
</evidence>
<dbReference type="InterPro" id="IPR007573">
    <property type="entry name" value="QWRF"/>
</dbReference>
<proteinExistence type="predicted"/>
<gene>
    <name evidence="1" type="ORF">H5410_028971</name>
</gene>
<keyword evidence="2" id="KW-1185">Reference proteome</keyword>
<reference evidence="1 2" key="1">
    <citation type="submission" date="2020-09" db="EMBL/GenBank/DDBJ databases">
        <title>De no assembly of potato wild relative species, Solanum commersonii.</title>
        <authorList>
            <person name="Cho K."/>
        </authorList>
    </citation>
    <scope>NUCLEOTIDE SEQUENCE [LARGE SCALE GENOMIC DNA]</scope>
    <source>
        <strain evidence="1">LZ3.2</strain>
        <tissue evidence="1">Leaf</tissue>
    </source>
</reference>
<name>A0A9J5Z6F5_SOLCO</name>
<dbReference type="Proteomes" id="UP000824120">
    <property type="component" value="Chromosome 5"/>
</dbReference>
<dbReference type="EMBL" id="JACXVP010000005">
    <property type="protein sequence ID" value="KAG5607479.1"/>
    <property type="molecule type" value="Genomic_DNA"/>
</dbReference>
<protein>
    <submittedName>
        <fullName evidence="1">Uncharacterized protein</fullName>
    </submittedName>
</protein>
<dbReference type="Pfam" id="PF04484">
    <property type="entry name" value="QWRF"/>
    <property type="match status" value="1"/>
</dbReference>